<feature type="signal peptide" evidence="1">
    <location>
        <begin position="1"/>
        <end position="22"/>
    </location>
</feature>
<dbReference type="Gene3D" id="3.40.50.1110">
    <property type="entry name" value="SGNH hydrolase"/>
    <property type="match status" value="1"/>
</dbReference>
<name>A0A502FS87_9SPHN</name>
<dbReference type="AlphaFoldDB" id="A0A502FS87"/>
<proteinExistence type="predicted"/>
<dbReference type="CDD" id="cd01830">
    <property type="entry name" value="XynE_like"/>
    <property type="match status" value="1"/>
</dbReference>
<dbReference type="EMBL" id="RCZC01000004">
    <property type="protein sequence ID" value="TPG52142.1"/>
    <property type="molecule type" value="Genomic_DNA"/>
</dbReference>
<accession>A0A502FS87</accession>
<gene>
    <name evidence="3" type="ORF">EAH76_15645</name>
</gene>
<feature type="chain" id="PRO_5021301872" evidence="1">
    <location>
        <begin position="23"/>
        <end position="405"/>
    </location>
</feature>
<dbReference type="InterPro" id="IPR036514">
    <property type="entry name" value="SGNH_hydro_sf"/>
</dbReference>
<organism evidence="3 4">
    <name type="scientific">Sphingomonas glacialis</name>
    <dbReference type="NCBI Taxonomy" id="658225"/>
    <lineage>
        <taxon>Bacteria</taxon>
        <taxon>Pseudomonadati</taxon>
        <taxon>Pseudomonadota</taxon>
        <taxon>Alphaproteobacteria</taxon>
        <taxon>Sphingomonadales</taxon>
        <taxon>Sphingomonadaceae</taxon>
        <taxon>Sphingomonas</taxon>
    </lineage>
</organism>
<protein>
    <submittedName>
        <fullName evidence="3">SGNH/GDSL hydrolase family protein</fullName>
    </submittedName>
</protein>
<evidence type="ECO:0000313" key="4">
    <source>
        <dbReference type="Proteomes" id="UP000319931"/>
    </source>
</evidence>
<feature type="domain" description="SGNH hydrolase-type esterase" evidence="2">
    <location>
        <begin position="200"/>
        <end position="387"/>
    </location>
</feature>
<keyword evidence="3" id="KW-0378">Hydrolase</keyword>
<dbReference type="RefSeq" id="WP_140851211.1">
    <property type="nucleotide sequence ID" value="NZ_RCZC01000004.1"/>
</dbReference>
<sequence>MTRSKAVLATVGAIGLSVTSAAALSRTAPFWVGAYGNVPIGYEPAIRDALGAPLHDQTVRQVVRVGRTSDALRVRFTNELGTTPLRIGAASFVRLDAAGSAIAGTMRPLTFDGKASAVIAAGAPLLADSLSVAVAPGVDYAVSVYYPDVSTPPAHAQMADVAAGDQTARTMLAGSIRKRVPALVSRIDVAAPSAVRTLVAFGDSITEGAASTPGAYMSWPDQITRLLPAKCWSVVNAGVSGNRLLHDGRGPNALARFDRDVLAVPGVRTVVILEGINDIGASAQPEHADQAVTAEALIGAYREIITRAHAHGIRVLGGTVLPYEGAAYFTPAGETKRLAINAWIRTSHAFDGVIDFDAAMRDPAHPSHMTPAAGSTDSLHPHDAGYTIMARAAAAVVARETCRGA</sequence>
<evidence type="ECO:0000313" key="3">
    <source>
        <dbReference type="EMBL" id="TPG52142.1"/>
    </source>
</evidence>
<dbReference type="GO" id="GO:0016788">
    <property type="term" value="F:hydrolase activity, acting on ester bonds"/>
    <property type="evidence" value="ECO:0007669"/>
    <property type="project" value="UniProtKB-ARBA"/>
</dbReference>
<reference evidence="3 4" key="1">
    <citation type="journal article" date="2019" name="Environ. Microbiol.">
        <title>Species interactions and distinct microbial communities in high Arctic permafrost affected cryosols are associated with the CH4 and CO2 gas fluxes.</title>
        <authorList>
            <person name="Altshuler I."/>
            <person name="Hamel J."/>
            <person name="Turney S."/>
            <person name="Magnuson E."/>
            <person name="Levesque R."/>
            <person name="Greer C."/>
            <person name="Whyte L.G."/>
        </authorList>
    </citation>
    <scope>NUCLEOTIDE SEQUENCE [LARGE SCALE GENOMIC DNA]</scope>
    <source>
        <strain evidence="3 4">E6.1</strain>
    </source>
</reference>
<dbReference type="InterPro" id="IPR013830">
    <property type="entry name" value="SGNH_hydro"/>
</dbReference>
<dbReference type="Proteomes" id="UP000319931">
    <property type="component" value="Unassembled WGS sequence"/>
</dbReference>
<dbReference type="PANTHER" id="PTHR43784">
    <property type="entry name" value="GDSL-LIKE LIPASE/ACYLHYDROLASE, PUTATIVE (AFU_ORTHOLOGUE AFUA_2G00820)-RELATED"/>
    <property type="match status" value="1"/>
</dbReference>
<dbReference type="Pfam" id="PF13472">
    <property type="entry name" value="Lipase_GDSL_2"/>
    <property type="match status" value="1"/>
</dbReference>
<keyword evidence="1" id="KW-0732">Signal</keyword>
<comment type="caution">
    <text evidence="3">The sequence shown here is derived from an EMBL/GenBank/DDBJ whole genome shotgun (WGS) entry which is preliminary data.</text>
</comment>
<dbReference type="PANTHER" id="PTHR43784:SF2">
    <property type="entry name" value="GDSL-LIKE LIPASE_ACYLHYDROLASE, PUTATIVE (AFU_ORTHOLOGUE AFUA_2G00820)-RELATED"/>
    <property type="match status" value="1"/>
</dbReference>
<dbReference type="InterPro" id="IPR053140">
    <property type="entry name" value="GDSL_Rv0518-like"/>
</dbReference>
<dbReference type="OrthoDB" id="1828825at2"/>
<evidence type="ECO:0000259" key="2">
    <source>
        <dbReference type="Pfam" id="PF13472"/>
    </source>
</evidence>
<dbReference type="SUPFAM" id="SSF52266">
    <property type="entry name" value="SGNH hydrolase"/>
    <property type="match status" value="1"/>
</dbReference>
<evidence type="ECO:0000256" key="1">
    <source>
        <dbReference type="SAM" id="SignalP"/>
    </source>
</evidence>
<keyword evidence="4" id="KW-1185">Reference proteome</keyword>